<feature type="compositionally biased region" description="Polar residues" evidence="1">
    <location>
        <begin position="194"/>
        <end position="204"/>
    </location>
</feature>
<feature type="region of interest" description="Disordered" evidence="1">
    <location>
        <begin position="309"/>
        <end position="357"/>
    </location>
</feature>
<dbReference type="EMBL" id="JAIZAY010000003">
    <property type="protein sequence ID" value="KAJ8044309.1"/>
    <property type="molecule type" value="Genomic_DNA"/>
</dbReference>
<dbReference type="SUPFAM" id="SSF48065">
    <property type="entry name" value="DBL homology domain (DH-domain)"/>
    <property type="match status" value="1"/>
</dbReference>
<reference evidence="2" key="1">
    <citation type="submission" date="2021-10" db="EMBL/GenBank/DDBJ databases">
        <title>Tropical sea cucumber genome reveals ecological adaptation and Cuvierian tubules defense mechanism.</title>
        <authorList>
            <person name="Chen T."/>
        </authorList>
    </citation>
    <scope>NUCLEOTIDE SEQUENCE</scope>
    <source>
        <strain evidence="2">Nanhai2018</strain>
        <tissue evidence="2">Muscle</tissue>
    </source>
</reference>
<feature type="region of interest" description="Disordered" evidence="1">
    <location>
        <begin position="414"/>
        <end position="455"/>
    </location>
</feature>
<evidence type="ECO:0000256" key="1">
    <source>
        <dbReference type="SAM" id="MobiDB-lite"/>
    </source>
</evidence>
<name>A0A9Q1HFC0_HOLLE</name>
<organism evidence="2 3">
    <name type="scientific">Holothuria leucospilota</name>
    <name type="common">Black long sea cucumber</name>
    <name type="synonym">Mertensiothuria leucospilota</name>
    <dbReference type="NCBI Taxonomy" id="206669"/>
    <lineage>
        <taxon>Eukaryota</taxon>
        <taxon>Metazoa</taxon>
        <taxon>Echinodermata</taxon>
        <taxon>Eleutherozoa</taxon>
        <taxon>Echinozoa</taxon>
        <taxon>Holothuroidea</taxon>
        <taxon>Aspidochirotacea</taxon>
        <taxon>Aspidochirotida</taxon>
        <taxon>Holothuriidae</taxon>
        <taxon>Holothuria</taxon>
    </lineage>
</organism>
<feature type="compositionally biased region" description="Polar residues" evidence="1">
    <location>
        <begin position="111"/>
        <end position="121"/>
    </location>
</feature>
<keyword evidence="3" id="KW-1185">Reference proteome</keyword>
<evidence type="ECO:0000313" key="2">
    <source>
        <dbReference type="EMBL" id="KAJ8044309.1"/>
    </source>
</evidence>
<proteinExistence type="predicted"/>
<protein>
    <submittedName>
        <fullName evidence="2">Uncharacterized protein</fullName>
    </submittedName>
</protein>
<feature type="compositionally biased region" description="Basic and acidic residues" evidence="1">
    <location>
        <begin position="122"/>
        <end position="153"/>
    </location>
</feature>
<evidence type="ECO:0000313" key="3">
    <source>
        <dbReference type="Proteomes" id="UP001152320"/>
    </source>
</evidence>
<feature type="region of interest" description="Disordered" evidence="1">
    <location>
        <begin position="194"/>
        <end position="213"/>
    </location>
</feature>
<comment type="caution">
    <text evidence="2">The sequence shown here is derived from an EMBL/GenBank/DDBJ whole genome shotgun (WGS) entry which is preliminary data.</text>
</comment>
<dbReference type="Proteomes" id="UP001152320">
    <property type="component" value="Chromosome 3"/>
</dbReference>
<accession>A0A9Q1HFC0</accession>
<sequence length="528" mass="59623">MEKYRQYIRGFPTCVSIFSHHLKSSPEFASLIRRLQECTDENSPDQYHLTCSLKQLKQIVKKINLLVKRTKSEENSTRSHSSSELPNELNEGHNNDMTVTMIATPPETRCKTVNSDKTGTNLREESNNLPTGEHRDLSNQESKSGVKKDEHVTSKRTGRRRSLSAYMLEIPEEPISTCRQGLSLSPSRFEQLRLENSQETVAESSDNDSQEGDVESCAAMLSKEVNVPHDTTSFHGDDLSQEELELIGKPPVNKQVYLVLEAGNTPQRAPSFGVYGDLDWKGEGGEYVPSAIEMKFPSNMIQCQTRWRNNPANQPIRQQSDKTESEYHTSDDEPIPINSPMYDVPMSDQPSRGLEKRRRSSIGELMVIPPQQEDKSFCIQWETIDTTSDENTEDEGLLSGGKKTEDIFEAVSHQRKKFGMRRRSIDASDPSIRGSMGGSRVSVATPRESWMEERKGQQRNYQSLGDKIIHPLKNVLKRGTVNNDNKVLRSNDVTDNPTDVMQQLAEIARMIVESSESPTKNKDPCSNV</sequence>
<feature type="compositionally biased region" description="Polar residues" evidence="1">
    <location>
        <begin position="309"/>
        <end position="318"/>
    </location>
</feature>
<dbReference type="AlphaFoldDB" id="A0A9Q1HFC0"/>
<dbReference type="InterPro" id="IPR035899">
    <property type="entry name" value="DBL_dom_sf"/>
</dbReference>
<gene>
    <name evidence="2" type="ORF">HOLleu_07025</name>
</gene>
<dbReference type="OrthoDB" id="245697at2759"/>
<feature type="compositionally biased region" description="Basic and acidic residues" evidence="1">
    <location>
        <begin position="319"/>
        <end position="331"/>
    </location>
</feature>
<feature type="region of interest" description="Disordered" evidence="1">
    <location>
        <begin position="70"/>
        <end position="160"/>
    </location>
</feature>